<dbReference type="Gene3D" id="2.60.40.10">
    <property type="entry name" value="Immunoglobulins"/>
    <property type="match status" value="2"/>
</dbReference>
<dbReference type="Proteomes" id="UP000663440">
    <property type="component" value="Chromosome"/>
</dbReference>
<dbReference type="EMBL" id="CP071448">
    <property type="protein sequence ID" value="QSW91368.1"/>
    <property type="molecule type" value="Genomic_DNA"/>
</dbReference>
<feature type="chain" id="PRO_5047231320" evidence="1">
    <location>
        <begin position="29"/>
        <end position="494"/>
    </location>
</feature>
<feature type="signal peptide" evidence="1">
    <location>
        <begin position="1"/>
        <end position="28"/>
    </location>
</feature>
<evidence type="ECO:0000313" key="2">
    <source>
        <dbReference type="EMBL" id="QSW91368.1"/>
    </source>
</evidence>
<evidence type="ECO:0000313" key="3">
    <source>
        <dbReference type="Proteomes" id="UP000663440"/>
    </source>
</evidence>
<evidence type="ECO:0000256" key="1">
    <source>
        <dbReference type="SAM" id="SignalP"/>
    </source>
</evidence>
<organism evidence="2 3">
    <name type="scientific">Flavobacterium endoglycinae</name>
    <dbReference type="NCBI Taxonomy" id="2816357"/>
    <lineage>
        <taxon>Bacteria</taxon>
        <taxon>Pseudomonadati</taxon>
        <taxon>Bacteroidota</taxon>
        <taxon>Flavobacteriia</taxon>
        <taxon>Flavobacteriales</taxon>
        <taxon>Flavobacteriaceae</taxon>
        <taxon>Flavobacterium</taxon>
    </lineage>
</organism>
<dbReference type="InterPro" id="IPR013783">
    <property type="entry name" value="Ig-like_fold"/>
</dbReference>
<keyword evidence="3" id="KW-1185">Reference proteome</keyword>
<proteinExistence type="predicted"/>
<protein>
    <submittedName>
        <fullName evidence="2">Gliding motility protein SprC</fullName>
    </submittedName>
</protein>
<dbReference type="RefSeq" id="WP_207298486.1">
    <property type="nucleotide sequence ID" value="NZ_CP071448.1"/>
</dbReference>
<reference evidence="2 3" key="1">
    <citation type="submission" date="2021-03" db="EMBL/GenBank/DDBJ databases">
        <title>Flavobacterium kribbensis sp. nov, an endophytic bacteria, isolated from soybean.</title>
        <authorList>
            <person name="Lee J."/>
            <person name="Seo J."/>
        </authorList>
    </citation>
    <scope>NUCLEOTIDE SEQUENCE [LARGE SCALE GENOMIC DNA]</scope>
    <source>
        <strain evidence="2 3">BB8</strain>
    </source>
</reference>
<accession>A0ABX7QLE1</accession>
<gene>
    <name evidence="2" type="primary">sprC</name>
    <name evidence="2" type="ORF">J0383_11325</name>
</gene>
<sequence length="494" mass="53872">MIRKTTLSFFKVLFLFSILLCTKSNSYAQTATLVGQQLPFDRICAGLIVNGQPFNEYNATFSYLNFPAGTTFEIELSDENGSFTTPTATTKLSFVDDPATQQQTIKFAIPTDLKGSDTYSIRVKSNTATPVYSQRFRNLQNQTTFPAFYRTYAENFFINDKESTATMCTGGNVSLSVYNPTPGDIPSSPANYPNLTYKWYKDDVLIAGQSGTTLLANAPGVYYAQINYGGCDDENLSSNRVTVVSSNGGSAVTINSSLGNPFCSNGTGTVLTATSGNSYKWYKDGTLITGAVNRTYSTNDSGVYTVEVDFGGCVSSGSINLQSNGFNASIDVADQYELKEGETLNVSVTTDATTPKFEWYLNNILIQGATTANYAVSVRGLYKVVISQESGCIATKEFTFRVTSEADATTTVIPNIVKLSGNYPYWNIPDVYKTASTKLIILSSNGEVMFDDVGSNYDPELNSFIKDFKNVNPVYYYVIQSDTGEKKGSITVIK</sequence>
<name>A0ABX7QLE1_9FLAO</name>
<keyword evidence="1" id="KW-0732">Signal</keyword>